<feature type="domain" description="BTB" evidence="1">
    <location>
        <begin position="32"/>
        <end position="92"/>
    </location>
</feature>
<dbReference type="EMBL" id="NHTK01001383">
    <property type="protein sequence ID" value="PPQ98420.1"/>
    <property type="molecule type" value="Genomic_DNA"/>
</dbReference>
<comment type="caution">
    <text evidence="2">The sequence shown here is derived from an EMBL/GenBank/DDBJ whole genome shotgun (WGS) entry which is preliminary data.</text>
</comment>
<dbReference type="InParanoid" id="A0A409Y5Y8"/>
<dbReference type="Pfam" id="PF00651">
    <property type="entry name" value="BTB"/>
    <property type="match status" value="1"/>
</dbReference>
<protein>
    <recommendedName>
        <fullName evidence="1">BTB domain-containing protein</fullName>
    </recommendedName>
</protein>
<dbReference type="AlphaFoldDB" id="A0A409Y5Y8"/>
<dbReference type="PROSITE" id="PS50097">
    <property type="entry name" value="BTB"/>
    <property type="match status" value="1"/>
</dbReference>
<gene>
    <name evidence="2" type="ORF">CVT24_004099</name>
</gene>
<proteinExistence type="predicted"/>
<evidence type="ECO:0000259" key="1">
    <source>
        <dbReference type="PROSITE" id="PS50097"/>
    </source>
</evidence>
<dbReference type="InterPro" id="IPR011333">
    <property type="entry name" value="SKP1/BTB/POZ_sf"/>
</dbReference>
<evidence type="ECO:0000313" key="3">
    <source>
        <dbReference type="Proteomes" id="UP000284842"/>
    </source>
</evidence>
<name>A0A409Y5Y8_9AGAR</name>
<dbReference type="InterPro" id="IPR000210">
    <property type="entry name" value="BTB/POZ_dom"/>
</dbReference>
<reference evidence="2 3" key="1">
    <citation type="journal article" date="2018" name="Evol. Lett.">
        <title>Horizontal gene cluster transfer increased hallucinogenic mushroom diversity.</title>
        <authorList>
            <person name="Reynolds H.T."/>
            <person name="Vijayakumar V."/>
            <person name="Gluck-Thaler E."/>
            <person name="Korotkin H.B."/>
            <person name="Matheny P.B."/>
            <person name="Slot J.C."/>
        </authorList>
    </citation>
    <scope>NUCLEOTIDE SEQUENCE [LARGE SCALE GENOMIC DNA]</scope>
    <source>
        <strain evidence="2 3">2629</strain>
    </source>
</reference>
<sequence length="294" mass="33556">MQLETDHNYSTSHNDIDVDRLKYHPEFSSQEADVILASKDAKVYFRVPSFTLRTTSGFFQTMFSLPQSDTSPPNIIYLDEDADILECLLRMLCGFAFPDIVSHDTLESLAYAAEKYDMAGPLSLIRMYIMTTTLSDPIRLYAIACRHGWIQEAKELSRRTLSMNIYDQTHRSTLRALSSDAMLNLFVLHRSRKDELEKALNSPPFVSGGASTCIECHHPIVDYTWKLLKGKMLAEMDKRPLGDTILDEGLSSWPEAISCWKATCPNQPCRRLLFDRSETIRVIKNCIKELKDTV</sequence>
<dbReference type="Proteomes" id="UP000284842">
    <property type="component" value="Unassembled WGS sequence"/>
</dbReference>
<dbReference type="Gene3D" id="3.30.710.10">
    <property type="entry name" value="Potassium Channel Kv1.1, Chain A"/>
    <property type="match status" value="1"/>
</dbReference>
<dbReference type="STRING" id="181874.A0A409Y5Y8"/>
<keyword evidence="3" id="KW-1185">Reference proteome</keyword>
<accession>A0A409Y5Y8</accession>
<dbReference type="SUPFAM" id="SSF54695">
    <property type="entry name" value="POZ domain"/>
    <property type="match status" value="1"/>
</dbReference>
<evidence type="ECO:0000313" key="2">
    <source>
        <dbReference type="EMBL" id="PPQ98420.1"/>
    </source>
</evidence>
<organism evidence="2 3">
    <name type="scientific">Panaeolus cyanescens</name>
    <dbReference type="NCBI Taxonomy" id="181874"/>
    <lineage>
        <taxon>Eukaryota</taxon>
        <taxon>Fungi</taxon>
        <taxon>Dikarya</taxon>
        <taxon>Basidiomycota</taxon>
        <taxon>Agaricomycotina</taxon>
        <taxon>Agaricomycetes</taxon>
        <taxon>Agaricomycetidae</taxon>
        <taxon>Agaricales</taxon>
        <taxon>Agaricineae</taxon>
        <taxon>Galeropsidaceae</taxon>
        <taxon>Panaeolus</taxon>
    </lineage>
</organism>
<dbReference type="OrthoDB" id="3238622at2759"/>